<evidence type="ECO:0000256" key="5">
    <source>
        <dbReference type="ARBA" id="ARBA00022759"/>
    </source>
</evidence>
<keyword evidence="1" id="KW-0645">Protease</keyword>
<keyword evidence="6" id="KW-0378">Hydrolase</keyword>
<organism evidence="9">
    <name type="scientific">Tanacetum cinerariifolium</name>
    <name type="common">Dalmatian daisy</name>
    <name type="synonym">Chrysanthemum cinerariifolium</name>
    <dbReference type="NCBI Taxonomy" id="118510"/>
    <lineage>
        <taxon>Eukaryota</taxon>
        <taxon>Viridiplantae</taxon>
        <taxon>Streptophyta</taxon>
        <taxon>Embryophyta</taxon>
        <taxon>Tracheophyta</taxon>
        <taxon>Spermatophyta</taxon>
        <taxon>Magnoliopsida</taxon>
        <taxon>eudicotyledons</taxon>
        <taxon>Gunneridae</taxon>
        <taxon>Pentapetalae</taxon>
        <taxon>asterids</taxon>
        <taxon>campanulids</taxon>
        <taxon>Asterales</taxon>
        <taxon>Asteraceae</taxon>
        <taxon>Asteroideae</taxon>
        <taxon>Anthemideae</taxon>
        <taxon>Anthemidinae</taxon>
        <taxon>Tanacetum</taxon>
    </lineage>
</organism>
<gene>
    <name evidence="9" type="ORF">Tci_829133</name>
</gene>
<dbReference type="Pfam" id="PF00078">
    <property type="entry name" value="RVT_1"/>
    <property type="match status" value="1"/>
</dbReference>
<sequence>MVLRGTRNTTIYWMQRKGASKGGQIKQAELALMVLCVYPITLWEMKGNLVVDKEVDKVLVKFERVFELPTELPPQRAHDYQISPMPNTPPTNVRPYRHLPNQKDAIELMVKELLESIVIRTSQSPFSSPIVMVKKKDGSWRTCVDYRQLNKYTMKDKFPIPIIEELIDELNGFVVFSKLDLRSGYYQIRMSEADICKTAFKTHRGHYEFLVIPFGVTNAPLNVPISYEHRV</sequence>
<dbReference type="PANTHER" id="PTHR24559:SF450">
    <property type="entry name" value="RNA-DIRECTED DNA POLYMERASE HOMOLOG"/>
    <property type="match status" value="1"/>
</dbReference>
<dbReference type="SUPFAM" id="SSF56672">
    <property type="entry name" value="DNA/RNA polymerases"/>
    <property type="match status" value="1"/>
</dbReference>
<dbReference type="InterPro" id="IPR000477">
    <property type="entry name" value="RT_dom"/>
</dbReference>
<dbReference type="InterPro" id="IPR043502">
    <property type="entry name" value="DNA/RNA_pol_sf"/>
</dbReference>
<dbReference type="Gene3D" id="3.10.10.10">
    <property type="entry name" value="HIV Type 1 Reverse Transcriptase, subunit A, domain 1"/>
    <property type="match status" value="1"/>
</dbReference>
<evidence type="ECO:0000256" key="4">
    <source>
        <dbReference type="ARBA" id="ARBA00022722"/>
    </source>
</evidence>
<comment type="caution">
    <text evidence="9">The sequence shown here is derived from an EMBL/GenBank/DDBJ whole genome shotgun (WGS) entry which is preliminary data.</text>
</comment>
<evidence type="ECO:0000313" key="9">
    <source>
        <dbReference type="EMBL" id="GFC57163.1"/>
    </source>
</evidence>
<feature type="domain" description="Reverse transcriptase" evidence="8">
    <location>
        <begin position="114"/>
        <end position="231"/>
    </location>
</feature>
<accession>A0A699Q100</accession>
<evidence type="ECO:0000259" key="8">
    <source>
        <dbReference type="PROSITE" id="PS50878"/>
    </source>
</evidence>
<evidence type="ECO:0000256" key="7">
    <source>
        <dbReference type="ARBA" id="ARBA00022918"/>
    </source>
</evidence>
<protein>
    <submittedName>
        <fullName evidence="9">Retrotransposon-related protein</fullName>
    </submittedName>
</protein>
<dbReference type="EMBL" id="BKCJ010972487">
    <property type="protein sequence ID" value="GFC57163.1"/>
    <property type="molecule type" value="Genomic_DNA"/>
</dbReference>
<evidence type="ECO:0000256" key="1">
    <source>
        <dbReference type="ARBA" id="ARBA00022670"/>
    </source>
</evidence>
<dbReference type="CDD" id="cd01647">
    <property type="entry name" value="RT_LTR"/>
    <property type="match status" value="1"/>
</dbReference>
<keyword evidence="5" id="KW-0255">Endonuclease</keyword>
<evidence type="ECO:0000256" key="2">
    <source>
        <dbReference type="ARBA" id="ARBA00022679"/>
    </source>
</evidence>
<keyword evidence="7" id="KW-0695">RNA-directed DNA polymerase</keyword>
<evidence type="ECO:0000256" key="3">
    <source>
        <dbReference type="ARBA" id="ARBA00022695"/>
    </source>
</evidence>
<dbReference type="FunFam" id="3.10.10.10:FF:000007">
    <property type="entry name" value="Retrovirus-related Pol polyprotein from transposon 17.6-like Protein"/>
    <property type="match status" value="1"/>
</dbReference>
<evidence type="ECO:0000256" key="6">
    <source>
        <dbReference type="ARBA" id="ARBA00022801"/>
    </source>
</evidence>
<proteinExistence type="predicted"/>
<name>A0A699Q100_TANCI</name>
<keyword evidence="2" id="KW-0808">Transferase</keyword>
<dbReference type="Gene3D" id="3.30.70.270">
    <property type="match status" value="1"/>
</dbReference>
<dbReference type="PANTHER" id="PTHR24559">
    <property type="entry name" value="TRANSPOSON TY3-I GAG-POL POLYPROTEIN"/>
    <property type="match status" value="1"/>
</dbReference>
<dbReference type="GO" id="GO:0004519">
    <property type="term" value="F:endonuclease activity"/>
    <property type="evidence" value="ECO:0007669"/>
    <property type="project" value="UniProtKB-KW"/>
</dbReference>
<dbReference type="GO" id="GO:0008233">
    <property type="term" value="F:peptidase activity"/>
    <property type="evidence" value="ECO:0007669"/>
    <property type="project" value="UniProtKB-KW"/>
</dbReference>
<dbReference type="InterPro" id="IPR043128">
    <property type="entry name" value="Rev_trsase/Diguanyl_cyclase"/>
</dbReference>
<dbReference type="AlphaFoldDB" id="A0A699Q100"/>
<keyword evidence="4" id="KW-0540">Nuclease</keyword>
<reference evidence="9" key="1">
    <citation type="journal article" date="2019" name="Sci. Rep.">
        <title>Draft genome of Tanacetum cinerariifolium, the natural source of mosquito coil.</title>
        <authorList>
            <person name="Yamashiro T."/>
            <person name="Shiraishi A."/>
            <person name="Satake H."/>
            <person name="Nakayama K."/>
        </authorList>
    </citation>
    <scope>NUCLEOTIDE SEQUENCE</scope>
</reference>
<keyword evidence="3" id="KW-0548">Nucleotidyltransferase</keyword>
<dbReference type="PROSITE" id="PS50878">
    <property type="entry name" value="RT_POL"/>
    <property type="match status" value="1"/>
</dbReference>
<dbReference type="InterPro" id="IPR053134">
    <property type="entry name" value="RNA-dir_DNA_polymerase"/>
</dbReference>
<dbReference type="GO" id="GO:0003964">
    <property type="term" value="F:RNA-directed DNA polymerase activity"/>
    <property type="evidence" value="ECO:0007669"/>
    <property type="project" value="UniProtKB-KW"/>
</dbReference>
<dbReference type="GO" id="GO:0006508">
    <property type="term" value="P:proteolysis"/>
    <property type="evidence" value="ECO:0007669"/>
    <property type="project" value="UniProtKB-KW"/>
</dbReference>